<dbReference type="Proteomes" id="UP001204486">
    <property type="component" value="Unassembled WGS sequence"/>
</dbReference>
<dbReference type="Pfam" id="PF10543">
    <property type="entry name" value="ORF6N"/>
    <property type="match status" value="1"/>
</dbReference>
<evidence type="ECO:0000313" key="2">
    <source>
        <dbReference type="EMBL" id="MCP9600213.1"/>
    </source>
</evidence>
<evidence type="ECO:0000313" key="4">
    <source>
        <dbReference type="Proteomes" id="UP001204486"/>
    </source>
</evidence>
<dbReference type="Proteomes" id="UP001209476">
    <property type="component" value="Unassembled WGS sequence"/>
</dbReference>
<evidence type="ECO:0000313" key="3">
    <source>
        <dbReference type="EMBL" id="MCW4166517.1"/>
    </source>
</evidence>
<dbReference type="EMBL" id="JANDWN010000023">
    <property type="protein sequence ID" value="MCP9600213.1"/>
    <property type="molecule type" value="Genomic_DNA"/>
</dbReference>
<dbReference type="EMBL" id="JAPDUM010000003">
    <property type="protein sequence ID" value="MCW4166517.1"/>
    <property type="molecule type" value="Genomic_DNA"/>
</dbReference>
<dbReference type="InterPro" id="IPR018873">
    <property type="entry name" value="KilA-N_DNA-bd_domain"/>
</dbReference>
<feature type="domain" description="KilA-N DNA-binding" evidence="1">
    <location>
        <begin position="27"/>
        <end position="120"/>
    </location>
</feature>
<evidence type="ECO:0000259" key="1">
    <source>
        <dbReference type="Pfam" id="PF10543"/>
    </source>
</evidence>
<accession>A0AAP2U622</accession>
<name>A0AAP2U622_9BACT</name>
<protein>
    <submittedName>
        <fullName evidence="2">ORF6N domain-containing protein</fullName>
    </submittedName>
</protein>
<reference evidence="2" key="1">
    <citation type="submission" date="2022-07" db="EMBL/GenBank/DDBJ databases">
        <title>Prevotella copri.</title>
        <authorList>
            <person name="Yang C."/>
        </authorList>
    </citation>
    <scope>NUCLEOTIDE SEQUENCE</scope>
    <source>
        <strain evidence="2">HF1476</strain>
    </source>
</reference>
<sequence length="321" mass="37514">MSKDNNNLTILSGQSVLLPSQNEIQRRIYSIRGVQVMLDRDLAQLYQVETKVLNQAVKRNMKRFPDYYMFRLTEEEWNNWKSQFVTSNYMSEDEIQAIKMGVRRPPFAFTEQGVSQLSSVLKSDRAIETSIRIIDVFVAMRKFIFSNAGLFQRIESLEAFRIETKRGLKNIDARFDQIMSRLDDGSLKQKLGIFFDGQMFDAFVLVEELIQKAKRRIVLIDDYITASLLDRFHKRNTGVTLDCYVKSRFATPALCDAIANYNTQYPLEPTRLHTFERSHDRWLIIDDIVYHFGASLKDLGKRWFSVDIVTEHTADDFISRL</sequence>
<comment type="caution">
    <text evidence="2">The sequence shown here is derived from an EMBL/GenBank/DDBJ whole genome shotgun (WGS) entry which is preliminary data.</text>
</comment>
<gene>
    <name evidence="2" type="ORF">NNC55_09640</name>
    <name evidence="3" type="ORF">ONS98_15135</name>
</gene>
<reference evidence="3" key="2">
    <citation type="submission" date="2022-11" db="EMBL/GenBank/DDBJ databases">
        <title>Genomic repertoires linked with pathogenic potency of arthritogenic Prevotella copri isolated from the gut of rheumatoid arthritis patients.</title>
        <authorList>
            <person name="Nii T."/>
            <person name="Maeda Y."/>
            <person name="Motooka D."/>
            <person name="Naito M."/>
            <person name="Matsumoto Y."/>
            <person name="Ogawa T."/>
            <person name="Oguro-Igashira E."/>
            <person name="Kishikawa T."/>
            <person name="Yamashita M."/>
            <person name="Koizumi S."/>
            <person name="Kurakawa T."/>
            <person name="Okumura R."/>
            <person name="Kayama H."/>
            <person name="Murakami M."/>
            <person name="Sakaguchi T."/>
            <person name="Das B."/>
            <person name="Nakamura S."/>
            <person name="Okada Y."/>
            <person name="Kumanogoh A."/>
            <person name="Takeda K."/>
        </authorList>
    </citation>
    <scope>NUCLEOTIDE SEQUENCE</scope>
    <source>
        <strain evidence="3">RA-N001-16</strain>
    </source>
</reference>
<dbReference type="AlphaFoldDB" id="A0AAP2U622"/>
<organism evidence="2 4">
    <name type="scientific">Segatella copri</name>
    <dbReference type="NCBI Taxonomy" id="165179"/>
    <lineage>
        <taxon>Bacteria</taxon>
        <taxon>Pseudomonadati</taxon>
        <taxon>Bacteroidota</taxon>
        <taxon>Bacteroidia</taxon>
        <taxon>Bacteroidales</taxon>
        <taxon>Prevotellaceae</taxon>
        <taxon>Segatella</taxon>
    </lineage>
</organism>
<proteinExistence type="predicted"/>
<dbReference type="RefSeq" id="WP_203069108.1">
    <property type="nucleotide sequence ID" value="NZ_JANDWK010000021.1"/>
</dbReference>